<dbReference type="Proteomes" id="UP000092124">
    <property type="component" value="Unassembled WGS sequence"/>
</dbReference>
<feature type="non-terminal residue" evidence="1">
    <location>
        <position position="83"/>
    </location>
</feature>
<sequence length="83" mass="9663">MTPKNIHLNFTLSFAIKDIQRNALILLNISMLVNIQYNLIAHWMYAEAHGLQEMVLQQVDSWSNNAEKGLEFVSWKKMSFPLN</sequence>
<dbReference type="EMBL" id="LZPO01109884">
    <property type="protein sequence ID" value="OBS58955.1"/>
    <property type="molecule type" value="Genomic_DNA"/>
</dbReference>
<reference evidence="1 2" key="1">
    <citation type="submission" date="2016-06" db="EMBL/GenBank/DDBJ databases">
        <title>The Draft Genome Sequence and Annotation of the Desert Woodrat Neotoma lepida.</title>
        <authorList>
            <person name="Campbell M."/>
            <person name="Oakeson K.F."/>
            <person name="Yandell M."/>
            <person name="Halpert J.R."/>
            <person name="Dearing D."/>
        </authorList>
    </citation>
    <scope>NUCLEOTIDE SEQUENCE [LARGE SCALE GENOMIC DNA]</scope>
    <source>
        <strain evidence="1">417</strain>
        <tissue evidence="1">Liver</tissue>
    </source>
</reference>
<keyword evidence="2" id="KW-1185">Reference proteome</keyword>
<comment type="caution">
    <text evidence="1">The sequence shown here is derived from an EMBL/GenBank/DDBJ whole genome shotgun (WGS) entry which is preliminary data.</text>
</comment>
<evidence type="ECO:0000313" key="1">
    <source>
        <dbReference type="EMBL" id="OBS58955.1"/>
    </source>
</evidence>
<accession>A0A1A6FZG0</accession>
<gene>
    <name evidence="1" type="ORF">A6R68_09920</name>
</gene>
<dbReference type="AlphaFoldDB" id="A0A1A6FZG0"/>
<proteinExistence type="predicted"/>
<name>A0A1A6FZG0_NEOLE</name>
<organism evidence="1 2">
    <name type="scientific">Neotoma lepida</name>
    <name type="common">Desert woodrat</name>
    <dbReference type="NCBI Taxonomy" id="56216"/>
    <lineage>
        <taxon>Eukaryota</taxon>
        <taxon>Metazoa</taxon>
        <taxon>Chordata</taxon>
        <taxon>Craniata</taxon>
        <taxon>Vertebrata</taxon>
        <taxon>Euteleostomi</taxon>
        <taxon>Mammalia</taxon>
        <taxon>Eutheria</taxon>
        <taxon>Euarchontoglires</taxon>
        <taxon>Glires</taxon>
        <taxon>Rodentia</taxon>
        <taxon>Myomorpha</taxon>
        <taxon>Muroidea</taxon>
        <taxon>Cricetidae</taxon>
        <taxon>Neotominae</taxon>
        <taxon>Neotoma</taxon>
    </lineage>
</organism>
<protein>
    <submittedName>
        <fullName evidence="1">Uncharacterized protein</fullName>
    </submittedName>
</protein>
<evidence type="ECO:0000313" key="2">
    <source>
        <dbReference type="Proteomes" id="UP000092124"/>
    </source>
</evidence>